<dbReference type="Gene3D" id="3.40.470.10">
    <property type="entry name" value="Uracil-DNA glycosylase-like domain"/>
    <property type="match status" value="1"/>
</dbReference>
<dbReference type="InterPro" id="IPR036895">
    <property type="entry name" value="Uracil-DNA_glycosylase-like_sf"/>
</dbReference>
<dbReference type="Pfam" id="PF03167">
    <property type="entry name" value="UDG"/>
    <property type="match status" value="1"/>
</dbReference>
<name>A0ABY2QJX6_9SPHN</name>
<organism evidence="2 3">
    <name type="scientific">Sphingomonas olei</name>
    <dbReference type="NCBI Taxonomy" id="1886787"/>
    <lineage>
        <taxon>Bacteria</taxon>
        <taxon>Pseudomonadati</taxon>
        <taxon>Pseudomonadota</taxon>
        <taxon>Alphaproteobacteria</taxon>
        <taxon>Sphingomonadales</taxon>
        <taxon>Sphingomonadaceae</taxon>
        <taxon>Sphingomonas</taxon>
    </lineage>
</organism>
<evidence type="ECO:0000313" key="2">
    <source>
        <dbReference type="EMBL" id="THG41393.1"/>
    </source>
</evidence>
<dbReference type="RefSeq" id="WP_136450631.1">
    <property type="nucleotide sequence ID" value="NZ_SSTI01000002.1"/>
</dbReference>
<keyword evidence="2" id="KW-0326">Glycosidase</keyword>
<evidence type="ECO:0000313" key="3">
    <source>
        <dbReference type="Proteomes" id="UP000308038"/>
    </source>
</evidence>
<dbReference type="SMART" id="SM00987">
    <property type="entry name" value="UreE_C"/>
    <property type="match status" value="1"/>
</dbReference>
<dbReference type="EMBL" id="SSTI01000002">
    <property type="protein sequence ID" value="THG41393.1"/>
    <property type="molecule type" value="Genomic_DNA"/>
</dbReference>
<keyword evidence="3" id="KW-1185">Reference proteome</keyword>
<accession>A0ABY2QJX6</accession>
<sequence>MSNAPPSPAQAVIAPRKASFPAVVRPDARLLILGSLPGERSLAEQRYYAHPQNQFWRLMSPVIGQDLAALPYEARLAALRAARVALWDVVASARRPGSTDAAIRDAAANDLSALVSRLPDLRAVGFNGGTALKLGRPLLAAHDVAIVALPSSSPLHTVGLAAKQPAWSGLAAYLD</sequence>
<evidence type="ECO:0000259" key="1">
    <source>
        <dbReference type="SMART" id="SM00986"/>
    </source>
</evidence>
<dbReference type="GO" id="GO:0033958">
    <property type="term" value="F:DNA-deoxyinosine glycosylase activity"/>
    <property type="evidence" value="ECO:0007669"/>
    <property type="project" value="UniProtKB-EC"/>
</dbReference>
<proteinExistence type="predicted"/>
<dbReference type="SUPFAM" id="SSF52141">
    <property type="entry name" value="Uracil-DNA glycosylase-like"/>
    <property type="match status" value="1"/>
</dbReference>
<protein>
    <submittedName>
        <fullName evidence="2">DNA-deoxyinosine glycosylase</fullName>
        <ecNumber evidence="2">3.2.2.15</ecNumber>
    </submittedName>
</protein>
<dbReference type="InterPro" id="IPR005122">
    <property type="entry name" value="Uracil-DNA_glycosylase-like"/>
</dbReference>
<feature type="domain" description="Uracil-DNA glycosylase-like" evidence="1">
    <location>
        <begin position="21"/>
        <end position="171"/>
    </location>
</feature>
<keyword evidence="2" id="KW-0378">Hydrolase</keyword>
<dbReference type="Proteomes" id="UP000308038">
    <property type="component" value="Unassembled WGS sequence"/>
</dbReference>
<dbReference type="NCBIfam" id="TIGR04274">
    <property type="entry name" value="hypoxanDNAglyco"/>
    <property type="match status" value="1"/>
</dbReference>
<dbReference type="SMART" id="SM00986">
    <property type="entry name" value="UDG"/>
    <property type="match status" value="1"/>
</dbReference>
<dbReference type="CDD" id="cd10032">
    <property type="entry name" value="UDG-F6_HDG"/>
    <property type="match status" value="1"/>
</dbReference>
<gene>
    <name evidence="2" type="ORF">E5988_02345</name>
</gene>
<comment type="caution">
    <text evidence="2">The sequence shown here is derived from an EMBL/GenBank/DDBJ whole genome shotgun (WGS) entry which is preliminary data.</text>
</comment>
<dbReference type="EC" id="3.2.2.15" evidence="2"/>
<reference evidence="2 3" key="1">
    <citation type="submission" date="2019-04" db="EMBL/GenBank/DDBJ databases">
        <title>Microbes associate with the intestines of laboratory mice.</title>
        <authorList>
            <person name="Navarre W."/>
            <person name="Wong E."/>
            <person name="Huang K.C."/>
            <person name="Tropini C."/>
            <person name="Ng K."/>
            <person name="Yu B."/>
        </authorList>
    </citation>
    <scope>NUCLEOTIDE SEQUENCE [LARGE SCALE GENOMIC DNA]</scope>
    <source>
        <strain evidence="2 3">NM83_B4-11</strain>
    </source>
</reference>
<dbReference type="InterPro" id="IPR026353">
    <property type="entry name" value="Hypoxan-DNA_Glyclase"/>
</dbReference>